<organism evidence="6 7">
    <name type="scientific">Actinocorallia longicatena</name>
    <dbReference type="NCBI Taxonomy" id="111803"/>
    <lineage>
        <taxon>Bacteria</taxon>
        <taxon>Bacillati</taxon>
        <taxon>Actinomycetota</taxon>
        <taxon>Actinomycetes</taxon>
        <taxon>Streptosporangiales</taxon>
        <taxon>Thermomonosporaceae</taxon>
        <taxon>Actinocorallia</taxon>
    </lineage>
</organism>
<name>A0ABP6QQT0_9ACTN</name>
<dbReference type="EMBL" id="BAAAUV010000039">
    <property type="protein sequence ID" value="GAA3239781.1"/>
    <property type="molecule type" value="Genomic_DNA"/>
</dbReference>
<comment type="similarity">
    <text evidence="1">Belongs to the peptidase C40 family.</text>
</comment>
<keyword evidence="7" id="KW-1185">Reference proteome</keyword>
<dbReference type="SUPFAM" id="SSF54001">
    <property type="entry name" value="Cysteine proteinases"/>
    <property type="match status" value="1"/>
</dbReference>
<comment type="caution">
    <text evidence="6">The sequence shown here is derived from an EMBL/GenBank/DDBJ whole genome shotgun (WGS) entry which is preliminary data.</text>
</comment>
<dbReference type="CDD" id="cd13399">
    <property type="entry name" value="Slt35-like"/>
    <property type="match status" value="1"/>
</dbReference>
<dbReference type="Pfam" id="PF00877">
    <property type="entry name" value="NLPC_P60"/>
    <property type="match status" value="1"/>
</dbReference>
<evidence type="ECO:0000256" key="3">
    <source>
        <dbReference type="ARBA" id="ARBA00022801"/>
    </source>
</evidence>
<dbReference type="Gene3D" id="3.90.1720.10">
    <property type="entry name" value="endopeptidase domain like (from Nostoc punctiforme)"/>
    <property type="match status" value="1"/>
</dbReference>
<evidence type="ECO:0000256" key="2">
    <source>
        <dbReference type="ARBA" id="ARBA00022670"/>
    </source>
</evidence>
<keyword evidence="4" id="KW-0788">Thiol protease</keyword>
<reference evidence="7" key="1">
    <citation type="journal article" date="2019" name="Int. J. Syst. Evol. Microbiol.">
        <title>The Global Catalogue of Microorganisms (GCM) 10K type strain sequencing project: providing services to taxonomists for standard genome sequencing and annotation.</title>
        <authorList>
            <consortium name="The Broad Institute Genomics Platform"/>
            <consortium name="The Broad Institute Genome Sequencing Center for Infectious Disease"/>
            <person name="Wu L."/>
            <person name="Ma J."/>
        </authorList>
    </citation>
    <scope>NUCLEOTIDE SEQUENCE [LARGE SCALE GENOMIC DNA]</scope>
    <source>
        <strain evidence="7">JCM 9377</strain>
    </source>
</reference>
<dbReference type="InterPro" id="IPR038765">
    <property type="entry name" value="Papain-like_cys_pep_sf"/>
</dbReference>
<dbReference type="Pfam" id="PF01464">
    <property type="entry name" value="SLT"/>
    <property type="match status" value="1"/>
</dbReference>
<evidence type="ECO:0000313" key="6">
    <source>
        <dbReference type="EMBL" id="GAA3239781.1"/>
    </source>
</evidence>
<accession>A0ABP6QQT0</accession>
<dbReference type="PANTHER" id="PTHR47359:SF3">
    <property type="entry name" value="NLP_P60 DOMAIN-CONTAINING PROTEIN-RELATED"/>
    <property type="match status" value="1"/>
</dbReference>
<dbReference type="Proteomes" id="UP001501237">
    <property type="component" value="Unassembled WGS sequence"/>
</dbReference>
<evidence type="ECO:0000313" key="7">
    <source>
        <dbReference type="Proteomes" id="UP001501237"/>
    </source>
</evidence>
<dbReference type="SUPFAM" id="SSF53955">
    <property type="entry name" value="Lysozyme-like"/>
    <property type="match status" value="1"/>
</dbReference>
<sequence>MPLLAAAGSAAFVVLVVMIGTLGAFIPAFRSGPGPAMDAGLLGCPPALTRAGGSSNGKDVSDIPPTYLALYQAAGAKYGVAWSVLAGIGKAESDHGRGPGSGIRSGTNYAGAAGPMQFLLSTWKGYATDGDDNGTKNVYDPRDAIPAAALYLRRNGAPAHIEKAVSAYNHSPAYVRQVLATAASYAKQGPVPSCEMPFAGPASGRAAVAVKAALRWLGTPYSWGGGSLTGPSRGFGRGAGTIGFDCSSLVRYAWHQAGITLPRVAADQWQTLRPVPRNQITAGDLVFFKGALGTMSKPGHVGMILDNRRMIEAPHTGAQVRIREWTIRGDVVGFGRPGAR</sequence>
<feature type="domain" description="NlpC/P60" evidence="5">
    <location>
        <begin position="203"/>
        <end position="340"/>
    </location>
</feature>
<dbReference type="RefSeq" id="WP_344838691.1">
    <property type="nucleotide sequence ID" value="NZ_BAAAUV010000039.1"/>
</dbReference>
<evidence type="ECO:0000259" key="5">
    <source>
        <dbReference type="PROSITE" id="PS51935"/>
    </source>
</evidence>
<evidence type="ECO:0000256" key="1">
    <source>
        <dbReference type="ARBA" id="ARBA00007074"/>
    </source>
</evidence>
<dbReference type="PANTHER" id="PTHR47359">
    <property type="entry name" value="PEPTIDOGLYCAN DL-ENDOPEPTIDASE CWLO"/>
    <property type="match status" value="1"/>
</dbReference>
<evidence type="ECO:0000256" key="4">
    <source>
        <dbReference type="ARBA" id="ARBA00022807"/>
    </source>
</evidence>
<gene>
    <name evidence="6" type="ORF">GCM10010468_76100</name>
</gene>
<dbReference type="InterPro" id="IPR000064">
    <property type="entry name" value="NLP_P60_dom"/>
</dbReference>
<protein>
    <submittedName>
        <fullName evidence="6">NlpC/P60 family protein</fullName>
    </submittedName>
</protein>
<dbReference type="InterPro" id="IPR023346">
    <property type="entry name" value="Lysozyme-like_dom_sf"/>
</dbReference>
<keyword evidence="3" id="KW-0378">Hydrolase</keyword>
<dbReference type="Gene3D" id="1.10.530.10">
    <property type="match status" value="1"/>
</dbReference>
<dbReference type="PROSITE" id="PS51935">
    <property type="entry name" value="NLPC_P60"/>
    <property type="match status" value="1"/>
</dbReference>
<proteinExistence type="inferred from homology"/>
<dbReference type="InterPro" id="IPR051794">
    <property type="entry name" value="PG_Endopeptidase_C40"/>
</dbReference>
<dbReference type="InterPro" id="IPR008258">
    <property type="entry name" value="Transglycosylase_SLT_dom_1"/>
</dbReference>
<keyword evidence="2" id="KW-0645">Protease</keyword>